<reference evidence="2 3" key="1">
    <citation type="submission" date="2019-06" db="EMBL/GenBank/DDBJ databases">
        <title>Draft genome sequence of the filamentous fungus Phialemoniopsis curvata isolated from diesel fuel.</title>
        <authorList>
            <person name="Varaljay V.A."/>
            <person name="Lyon W.J."/>
            <person name="Crouch A.L."/>
            <person name="Drake C.E."/>
            <person name="Hollomon J.M."/>
            <person name="Nadeau L.J."/>
            <person name="Nunn H.S."/>
            <person name="Stevenson B.S."/>
            <person name="Bojanowski C.L."/>
            <person name="Crookes-Goodson W.J."/>
        </authorList>
    </citation>
    <scope>NUCLEOTIDE SEQUENCE [LARGE SCALE GENOMIC DNA]</scope>
    <source>
        <strain evidence="2 3">D216</strain>
    </source>
</reference>
<dbReference type="Proteomes" id="UP000319257">
    <property type="component" value="Unassembled WGS sequence"/>
</dbReference>
<name>A0A507AIQ3_9PEZI</name>
<dbReference type="OrthoDB" id="3449024at2759"/>
<proteinExistence type="predicted"/>
<sequence length="260" mass="29072">MNRENQPLLLKGRRGDKQFARKIDKACIIAGYFNDLLLFGGLLIGGYLPILAPTTSVDDVLEHYRKWERGIQICGTMWVFSGITYPFFASAVSKQLKRIPGINPTLVTAWNMASMAVTMLVLIPGLFMCQAAYRLDRSPAVTSMLHDIIIIYIVVPFTPLAVQGWLVALAVYQDYAGDRDPSPSRHLFPRWVGWFSLIAPILMIPACAAHFVYSGPLAWNGVLAFWIPAISFGIQVNVMSYASFSVIDKELDHEQESLED</sequence>
<keyword evidence="3" id="KW-1185">Reference proteome</keyword>
<dbReference type="RefSeq" id="XP_030988794.1">
    <property type="nucleotide sequence ID" value="XM_031133657.1"/>
</dbReference>
<evidence type="ECO:0000256" key="1">
    <source>
        <dbReference type="SAM" id="Phobius"/>
    </source>
</evidence>
<organism evidence="2 3">
    <name type="scientific">Thyridium curvatum</name>
    <dbReference type="NCBI Taxonomy" id="1093900"/>
    <lineage>
        <taxon>Eukaryota</taxon>
        <taxon>Fungi</taxon>
        <taxon>Dikarya</taxon>
        <taxon>Ascomycota</taxon>
        <taxon>Pezizomycotina</taxon>
        <taxon>Sordariomycetes</taxon>
        <taxon>Sordariomycetidae</taxon>
        <taxon>Thyridiales</taxon>
        <taxon>Thyridiaceae</taxon>
        <taxon>Thyridium</taxon>
    </lineage>
</organism>
<feature type="transmembrane region" description="Helical" evidence="1">
    <location>
        <begin position="26"/>
        <end position="50"/>
    </location>
</feature>
<accession>A0A507AIQ3</accession>
<keyword evidence="1" id="KW-0472">Membrane</keyword>
<feature type="transmembrane region" description="Helical" evidence="1">
    <location>
        <begin position="192"/>
        <end position="213"/>
    </location>
</feature>
<feature type="transmembrane region" description="Helical" evidence="1">
    <location>
        <begin position="225"/>
        <end position="247"/>
    </location>
</feature>
<comment type="caution">
    <text evidence="2">The sequence shown here is derived from an EMBL/GenBank/DDBJ whole genome shotgun (WGS) entry which is preliminary data.</text>
</comment>
<keyword evidence="1" id="KW-1133">Transmembrane helix</keyword>
<evidence type="ECO:0000313" key="3">
    <source>
        <dbReference type="Proteomes" id="UP000319257"/>
    </source>
</evidence>
<feature type="transmembrane region" description="Helical" evidence="1">
    <location>
        <begin position="109"/>
        <end position="128"/>
    </location>
</feature>
<dbReference type="AlphaFoldDB" id="A0A507AIQ3"/>
<keyword evidence="1" id="KW-0812">Transmembrane</keyword>
<feature type="transmembrane region" description="Helical" evidence="1">
    <location>
        <begin position="70"/>
        <end position="88"/>
    </location>
</feature>
<evidence type="ECO:0000313" key="2">
    <source>
        <dbReference type="EMBL" id="TPX07083.1"/>
    </source>
</evidence>
<dbReference type="InParanoid" id="A0A507AIQ3"/>
<feature type="transmembrane region" description="Helical" evidence="1">
    <location>
        <begin position="148"/>
        <end position="172"/>
    </location>
</feature>
<dbReference type="EMBL" id="SKBQ01000095">
    <property type="protein sequence ID" value="TPX07083.1"/>
    <property type="molecule type" value="Genomic_DNA"/>
</dbReference>
<gene>
    <name evidence="2" type="ORF">E0L32_010978</name>
</gene>
<protein>
    <submittedName>
        <fullName evidence="2">Uncharacterized protein</fullName>
    </submittedName>
</protein>
<dbReference type="GeneID" id="41978425"/>